<dbReference type="InterPro" id="IPR043088">
    <property type="entry name" value="Adhesin_E"/>
</dbReference>
<dbReference type="PROSITE" id="PS51257">
    <property type="entry name" value="PROKAR_LIPOPROTEIN"/>
    <property type="match status" value="1"/>
</dbReference>
<dbReference type="Pfam" id="PF16747">
    <property type="entry name" value="Adhesin_E"/>
    <property type="match status" value="1"/>
</dbReference>
<name>A0ABU7HX51_9PSED</name>
<sequence>MKYLPCLALALLLGGCAHGTAPQEAVTQAPDTPPAGMFKLLEDAELVTWFDARSVTLYQGNPQLRQFYLINNYLAAVDPGDKSPEIRSSRATRVINCERDEMAQFGRVYFSQPFAQGQEVVRKNDIAQWEPLQRQSLIGMLRDVACKVDAARLRPGSPG</sequence>
<organism evidence="3 4">
    <name type="scientific">Pseudomonas ulcerans</name>
    <dbReference type="NCBI Taxonomy" id="3115852"/>
    <lineage>
        <taxon>Bacteria</taxon>
        <taxon>Pseudomonadati</taxon>
        <taxon>Pseudomonadota</taxon>
        <taxon>Gammaproteobacteria</taxon>
        <taxon>Pseudomonadales</taxon>
        <taxon>Pseudomonadaceae</taxon>
        <taxon>Pseudomonas</taxon>
    </lineage>
</organism>
<evidence type="ECO:0000259" key="2">
    <source>
        <dbReference type="Pfam" id="PF16747"/>
    </source>
</evidence>
<dbReference type="Gene3D" id="2.40.128.710">
    <property type="entry name" value="Surface-adhesin protein E"/>
    <property type="match status" value="1"/>
</dbReference>
<dbReference type="EMBL" id="JAZDQJ010000033">
    <property type="protein sequence ID" value="MEE1936144.1"/>
    <property type="molecule type" value="Genomic_DNA"/>
</dbReference>
<feature type="chain" id="PRO_5045922656" evidence="1">
    <location>
        <begin position="20"/>
        <end position="159"/>
    </location>
</feature>
<proteinExistence type="predicted"/>
<reference evidence="3 4" key="1">
    <citation type="submission" date="2024-01" db="EMBL/GenBank/DDBJ databases">
        <title>Unpublished Manusciprt.</title>
        <authorList>
            <person name="Duman M."/>
            <person name="Valdes E.G."/>
            <person name="Ajmi N."/>
            <person name="Altun S."/>
            <person name="Saticioglu I.B."/>
        </authorList>
    </citation>
    <scope>NUCLEOTIDE SEQUENCE [LARGE SCALE GENOMIC DNA]</scope>
    <source>
        <strain evidence="3 4">148P</strain>
    </source>
</reference>
<accession>A0ABU7HX51</accession>
<dbReference type="Proteomes" id="UP001335100">
    <property type="component" value="Unassembled WGS sequence"/>
</dbReference>
<feature type="domain" description="Surface-adhesin protein E-like" evidence="2">
    <location>
        <begin position="43"/>
        <end position="147"/>
    </location>
</feature>
<gene>
    <name evidence="3" type="ORF">V0R50_23210</name>
</gene>
<dbReference type="RefSeq" id="WP_330076841.1">
    <property type="nucleotide sequence ID" value="NZ_JAZDQJ010000033.1"/>
</dbReference>
<evidence type="ECO:0000313" key="4">
    <source>
        <dbReference type="Proteomes" id="UP001335100"/>
    </source>
</evidence>
<evidence type="ECO:0000256" key="1">
    <source>
        <dbReference type="SAM" id="SignalP"/>
    </source>
</evidence>
<protein>
    <submittedName>
        <fullName evidence="3">Surface-adhesin E family protein</fullName>
    </submittedName>
</protein>
<feature type="signal peptide" evidence="1">
    <location>
        <begin position="1"/>
        <end position="19"/>
    </location>
</feature>
<comment type="caution">
    <text evidence="3">The sequence shown here is derived from an EMBL/GenBank/DDBJ whole genome shotgun (WGS) entry which is preliminary data.</text>
</comment>
<evidence type="ECO:0000313" key="3">
    <source>
        <dbReference type="EMBL" id="MEE1936144.1"/>
    </source>
</evidence>
<keyword evidence="4" id="KW-1185">Reference proteome</keyword>
<dbReference type="InterPro" id="IPR031939">
    <property type="entry name" value="Adhesin_E-like"/>
</dbReference>
<keyword evidence="1" id="KW-0732">Signal</keyword>